<dbReference type="NCBIfam" id="NF000586">
    <property type="entry name" value="PRK00011.1"/>
    <property type="match status" value="1"/>
</dbReference>
<dbReference type="GO" id="GO:0005829">
    <property type="term" value="C:cytosol"/>
    <property type="evidence" value="ECO:0007669"/>
    <property type="project" value="TreeGrafter"/>
</dbReference>
<evidence type="ECO:0000256" key="4">
    <source>
        <dbReference type="ARBA" id="ARBA00011738"/>
    </source>
</evidence>
<feature type="site" description="Plays an important role in substrate specificity" evidence="11">
    <location>
        <position position="226"/>
    </location>
</feature>
<dbReference type="GO" id="GO:0008168">
    <property type="term" value="F:methyltransferase activity"/>
    <property type="evidence" value="ECO:0007669"/>
    <property type="project" value="UniProtKB-KW"/>
</dbReference>
<evidence type="ECO:0000256" key="8">
    <source>
        <dbReference type="ARBA" id="ARBA00022679"/>
    </source>
</evidence>
<dbReference type="CDD" id="cd00378">
    <property type="entry name" value="SHMT"/>
    <property type="match status" value="1"/>
</dbReference>
<evidence type="ECO:0000256" key="12">
    <source>
        <dbReference type="PIRSR" id="PIRSR000412-50"/>
    </source>
</evidence>
<evidence type="ECO:0000256" key="1">
    <source>
        <dbReference type="ARBA" id="ARBA00001933"/>
    </source>
</evidence>
<evidence type="ECO:0000256" key="7">
    <source>
        <dbReference type="ARBA" id="ARBA00022605"/>
    </source>
</evidence>
<dbReference type="UniPathway" id="UPA00193"/>
<name>A0A517DWT5_9FIRM</name>
<dbReference type="InterPro" id="IPR015421">
    <property type="entry name" value="PyrdxlP-dep_Trfase_major"/>
</dbReference>
<evidence type="ECO:0000256" key="11">
    <source>
        <dbReference type="HAMAP-Rule" id="MF_00051"/>
    </source>
</evidence>
<dbReference type="PIRSF" id="PIRSF000412">
    <property type="entry name" value="SHMT"/>
    <property type="match status" value="1"/>
</dbReference>
<dbReference type="Gene3D" id="3.40.640.10">
    <property type="entry name" value="Type I PLP-dependent aspartate aminotransferase-like (Major domain)"/>
    <property type="match status" value="1"/>
</dbReference>
<proteinExistence type="inferred from homology"/>
<dbReference type="RefSeq" id="WP_144351177.1">
    <property type="nucleotide sequence ID" value="NZ_CP036259.1"/>
</dbReference>
<evidence type="ECO:0000256" key="9">
    <source>
        <dbReference type="ARBA" id="ARBA00022898"/>
    </source>
</evidence>
<feature type="binding site" evidence="11">
    <location>
        <begin position="122"/>
        <end position="124"/>
    </location>
    <ligand>
        <name>(6S)-5,6,7,8-tetrahydrofolate</name>
        <dbReference type="ChEBI" id="CHEBI:57453"/>
    </ligand>
</feature>
<dbReference type="OrthoDB" id="9803846at2"/>
<evidence type="ECO:0000256" key="5">
    <source>
        <dbReference type="ARBA" id="ARBA00022490"/>
    </source>
</evidence>
<keyword evidence="7" id="KW-0028">Amino-acid biosynthesis</keyword>
<keyword evidence="14" id="KW-0489">Methyltransferase</keyword>
<dbReference type="AlphaFoldDB" id="A0A517DWT5"/>
<evidence type="ECO:0000256" key="2">
    <source>
        <dbReference type="ARBA" id="ARBA00004496"/>
    </source>
</evidence>
<dbReference type="PANTHER" id="PTHR11680">
    <property type="entry name" value="SERINE HYDROXYMETHYLTRANSFERASE"/>
    <property type="match status" value="1"/>
</dbReference>
<dbReference type="GO" id="GO:0019264">
    <property type="term" value="P:glycine biosynthetic process from serine"/>
    <property type="evidence" value="ECO:0007669"/>
    <property type="project" value="InterPro"/>
</dbReference>
<comment type="pathway">
    <text evidence="11">One-carbon metabolism; tetrahydrofolate interconversion.</text>
</comment>
<dbReference type="InterPro" id="IPR015422">
    <property type="entry name" value="PyrdxlP-dep_Trfase_small"/>
</dbReference>
<dbReference type="GO" id="GO:0030170">
    <property type="term" value="F:pyridoxal phosphate binding"/>
    <property type="evidence" value="ECO:0007669"/>
    <property type="project" value="UniProtKB-UniRule"/>
</dbReference>
<feature type="modified residue" description="N6-(pyridoxal phosphate)lysine" evidence="11 12">
    <location>
        <position position="227"/>
    </location>
</feature>
<comment type="catalytic activity">
    <reaction evidence="11">
        <text>(6R)-5,10-methylene-5,6,7,8-tetrahydrofolate + D-alanine + H2O = 2-methylserine + (6S)-5,6,7,8-tetrahydrofolate</text>
        <dbReference type="Rhea" id="RHEA:10064"/>
        <dbReference type="ChEBI" id="CHEBI:15377"/>
        <dbReference type="ChEBI" id="CHEBI:15636"/>
        <dbReference type="ChEBI" id="CHEBI:57416"/>
        <dbReference type="ChEBI" id="CHEBI:57453"/>
        <dbReference type="ChEBI" id="CHEBI:58275"/>
        <dbReference type="EC" id="2.1.2.7"/>
    </reaction>
</comment>
<dbReference type="Pfam" id="PF00464">
    <property type="entry name" value="SHMT"/>
    <property type="match status" value="1"/>
</dbReference>
<dbReference type="HAMAP" id="MF_00051">
    <property type="entry name" value="SHMT"/>
    <property type="match status" value="1"/>
</dbReference>
<dbReference type="GO" id="GO:0004372">
    <property type="term" value="F:glycine hydroxymethyltransferase activity"/>
    <property type="evidence" value="ECO:0007669"/>
    <property type="project" value="InterPro"/>
</dbReference>
<dbReference type="FunFam" id="3.40.640.10:FF:000001">
    <property type="entry name" value="Serine hydroxymethyltransferase"/>
    <property type="match status" value="1"/>
</dbReference>
<dbReference type="EMBL" id="CP036259">
    <property type="protein sequence ID" value="QDR81716.1"/>
    <property type="molecule type" value="Genomic_DNA"/>
</dbReference>
<dbReference type="KEGG" id="sted:SPTER_31280"/>
<dbReference type="InterPro" id="IPR015424">
    <property type="entry name" value="PyrdxlP-dep_Trfase"/>
</dbReference>
<dbReference type="InterPro" id="IPR049943">
    <property type="entry name" value="Ser_HO-MeTrfase-like"/>
</dbReference>
<evidence type="ECO:0000256" key="3">
    <source>
        <dbReference type="ARBA" id="ARBA00006376"/>
    </source>
</evidence>
<comment type="caution">
    <text evidence="11">Lacks conserved residue(s) required for the propagation of feature annotation.</text>
</comment>
<dbReference type="InterPro" id="IPR039429">
    <property type="entry name" value="SHMT-like_dom"/>
</dbReference>
<comment type="cofactor">
    <cofactor evidence="1 11 12">
        <name>pyridoxal 5'-phosphate</name>
        <dbReference type="ChEBI" id="CHEBI:597326"/>
    </cofactor>
</comment>
<comment type="subcellular location">
    <subcellularLocation>
        <location evidence="2 11">Cytoplasm</location>
    </subcellularLocation>
</comment>
<evidence type="ECO:0000313" key="14">
    <source>
        <dbReference type="EMBL" id="QDR81716.1"/>
    </source>
</evidence>
<keyword evidence="5 11" id="KW-0963">Cytoplasm</keyword>
<keyword evidence="6 11" id="KW-0554">One-carbon metabolism</keyword>
<dbReference type="GO" id="GO:0050413">
    <property type="term" value="F:D-alanine 2-hydroxymethyltransferase activity"/>
    <property type="evidence" value="ECO:0007669"/>
    <property type="project" value="UniProtKB-EC"/>
</dbReference>
<accession>A0A517DWT5</accession>
<dbReference type="Proteomes" id="UP000320776">
    <property type="component" value="Chromosome"/>
</dbReference>
<dbReference type="PANTHER" id="PTHR11680:SF35">
    <property type="entry name" value="SERINE HYDROXYMETHYLTRANSFERASE 1"/>
    <property type="match status" value="1"/>
</dbReference>
<dbReference type="SUPFAM" id="SSF53383">
    <property type="entry name" value="PLP-dependent transferases"/>
    <property type="match status" value="1"/>
</dbReference>
<reference evidence="14 15" key="1">
    <citation type="submission" date="2019-02" db="EMBL/GenBank/DDBJ databases">
        <title>Closed genome of Sporomusa termitida DSM 4440.</title>
        <authorList>
            <person name="Poehlein A."/>
            <person name="Daniel R."/>
        </authorList>
    </citation>
    <scope>NUCLEOTIDE SEQUENCE [LARGE SCALE GENOMIC DNA]</scope>
    <source>
        <strain evidence="14 15">DSM 4440</strain>
    </source>
</reference>
<keyword evidence="9 11" id="KW-0663">Pyridoxal phosphate</keyword>
<dbReference type="InterPro" id="IPR001085">
    <property type="entry name" value="Ser_HO-MeTrfase"/>
</dbReference>
<dbReference type="EC" id="2.1.2.7" evidence="11"/>
<protein>
    <recommendedName>
        <fullName evidence="11">2-methylserine hydroxymethyltransferase</fullName>
        <shortName evidence="11">MSHMT</shortName>
        <ecNumber evidence="11">2.1.2.7</ecNumber>
    </recommendedName>
    <alternativeName>
        <fullName evidence="11">Alpha-methylserine hydroxymethyltransferase</fullName>
    </alternativeName>
    <alternativeName>
        <fullName evidence="11">D-alanine 2-hydroxymethyltransferase</fullName>
    </alternativeName>
</protein>
<dbReference type="GO" id="GO:0032259">
    <property type="term" value="P:methylation"/>
    <property type="evidence" value="ECO:0007669"/>
    <property type="project" value="UniProtKB-KW"/>
</dbReference>
<feature type="domain" description="Serine hydroxymethyltransferase-like" evidence="13">
    <location>
        <begin position="6"/>
        <end position="380"/>
    </location>
</feature>
<keyword evidence="8 11" id="KW-0808">Transferase</keyword>
<organism evidence="14 15">
    <name type="scientific">Sporomusa termitida</name>
    <dbReference type="NCBI Taxonomy" id="2377"/>
    <lineage>
        <taxon>Bacteria</taxon>
        <taxon>Bacillati</taxon>
        <taxon>Bacillota</taxon>
        <taxon>Negativicutes</taxon>
        <taxon>Selenomonadales</taxon>
        <taxon>Sporomusaceae</taxon>
        <taxon>Sporomusa</taxon>
    </lineage>
</organism>
<keyword evidence="15" id="KW-1185">Reference proteome</keyword>
<comment type="similarity">
    <text evidence="3 11">Belongs to the SHMT family.</text>
</comment>
<dbReference type="GO" id="GO:0035999">
    <property type="term" value="P:tetrahydrofolate interconversion"/>
    <property type="evidence" value="ECO:0007669"/>
    <property type="project" value="UniProtKB-UniRule"/>
</dbReference>
<evidence type="ECO:0000313" key="15">
    <source>
        <dbReference type="Proteomes" id="UP000320776"/>
    </source>
</evidence>
<dbReference type="Gene3D" id="3.90.1150.10">
    <property type="entry name" value="Aspartate Aminotransferase, domain 1"/>
    <property type="match status" value="1"/>
</dbReference>
<comment type="subunit">
    <text evidence="4 11">Homodimer.</text>
</comment>
<comment type="function">
    <text evidence="10">Catalyzes the reversible interconversion of serine and glycine with tetrahydrofolate (THF) serving as the one-carbon carrier. This reaction serves as the major source of one-carbon groups required for the biosynthesis of purines, thymidylate, methionine, and other important biomolecules. Also exhibits THF-independent aldolase activity toward beta-hydroxyamino acids, producing glycine and aldehydes, via a retro-aldol mechanism. Thus, is able to catalyze the cleavage of L-allo-threonine.</text>
</comment>
<evidence type="ECO:0000259" key="13">
    <source>
        <dbReference type="Pfam" id="PF00464"/>
    </source>
</evidence>
<sequence length="422" mass="45957">MLSKLTVVDRELADQLHNELIRQNMTIELIASENFVPPVILEAQGSILTNKYAEGYPGRRYHAGCEHIDVIETLAIERAKTLFGAEYANVQPHSGVNANLGVYFAVLKPGDTILGMSIDHGGHLSHGTKMSISGRFYKSFAYGVTQDTEVIDYDQVRSLAKQHSPQLIVAGASAYSRQIDYAAFRNIADEVGAYLLVDMAHIAGLVAAKLLPSPVPYADFVTFTTTKTMRGARGGMIVARQEFGDKIDKALFPGIQGGHILQAVAAKALCFKLAMTDDFIAYQQQIVKNSQLLCRTLQKSGFRIVAGGTDNHLFLVDLEGMLTGKAAEERLAAIGIMVNKNLIPYDSRPPVHASGIRLGTAAMTARGSKEDAMEEIGNIIARVLTNGQDESVLADAKNRVREFCLHYPLYLTTTELRAAVGD</sequence>
<evidence type="ECO:0000256" key="6">
    <source>
        <dbReference type="ARBA" id="ARBA00022563"/>
    </source>
</evidence>
<comment type="function">
    <text evidence="11">Catalyzes the reversible interconversion of alpha-methyl-L-serine to D-alanine with tetrahydrofolate (THF) serving as the one-carbon carrier.</text>
</comment>
<evidence type="ECO:0000256" key="10">
    <source>
        <dbReference type="ARBA" id="ARBA00054606"/>
    </source>
</evidence>
<gene>
    <name evidence="14" type="primary">glyA_1</name>
    <name evidence="11" type="synonym">mshmt</name>
    <name evidence="14" type="ORF">SPTER_31280</name>
</gene>